<dbReference type="HOGENOM" id="CLU_2109253_0_0_1"/>
<dbReference type="AlphaFoldDB" id="W7LXQ0"/>
<sequence length="115" mass="12834">MAAMGTTNYVISTCVKYSPELTPLLGLAAFFPHIQDVPAREALGRITWEERHLGWAPGNWISESDKTHTEKAKRASYGGQELLSSVFWELPIVGFRLWLVPEATVQIAQQQFMGG</sequence>
<proteinExistence type="predicted"/>
<dbReference type="VEuPathDB" id="FungiDB:FVEG_05250"/>
<dbReference type="RefSeq" id="XP_018750229.1">
    <property type="nucleotide sequence ID" value="XM_018893384.1"/>
</dbReference>
<dbReference type="EMBL" id="DS022247">
    <property type="protein sequence ID" value="EWG44038.1"/>
    <property type="molecule type" value="Genomic_DNA"/>
</dbReference>
<name>W7LXQ0_GIBM7</name>
<organism evidence="1 2">
    <name type="scientific">Gibberella moniliformis (strain M3125 / FGSC 7600)</name>
    <name type="common">Maize ear and stalk rot fungus</name>
    <name type="synonym">Fusarium verticillioides</name>
    <dbReference type="NCBI Taxonomy" id="334819"/>
    <lineage>
        <taxon>Eukaryota</taxon>
        <taxon>Fungi</taxon>
        <taxon>Dikarya</taxon>
        <taxon>Ascomycota</taxon>
        <taxon>Pezizomycotina</taxon>
        <taxon>Sordariomycetes</taxon>
        <taxon>Hypocreomycetidae</taxon>
        <taxon>Hypocreales</taxon>
        <taxon>Nectriaceae</taxon>
        <taxon>Fusarium</taxon>
        <taxon>Fusarium fujikuroi species complex</taxon>
    </lineage>
</organism>
<dbReference type="KEGG" id="fvr:FVEG_05250"/>
<accession>W7LXQ0</accession>
<dbReference type="Proteomes" id="UP000009096">
    <property type="component" value="Chromosome 3"/>
</dbReference>
<reference evidence="1 2" key="1">
    <citation type="journal article" date="2010" name="Nature">
        <title>Comparative genomics reveals mobile pathogenicity chromosomes in Fusarium.</title>
        <authorList>
            <person name="Ma L.J."/>
            <person name="van der Does H.C."/>
            <person name="Borkovich K.A."/>
            <person name="Coleman J.J."/>
            <person name="Daboussi M.J."/>
            <person name="Di Pietro A."/>
            <person name="Dufresne M."/>
            <person name="Freitag M."/>
            <person name="Grabherr M."/>
            <person name="Henrissat B."/>
            <person name="Houterman P.M."/>
            <person name="Kang S."/>
            <person name="Shim W.B."/>
            <person name="Woloshuk C."/>
            <person name="Xie X."/>
            <person name="Xu J.R."/>
            <person name="Antoniw J."/>
            <person name="Baker S.E."/>
            <person name="Bluhm B.H."/>
            <person name="Breakspear A."/>
            <person name="Brown D.W."/>
            <person name="Butchko R.A."/>
            <person name="Chapman S."/>
            <person name="Coulson R."/>
            <person name="Coutinho P.M."/>
            <person name="Danchin E.G."/>
            <person name="Diener A."/>
            <person name="Gale L.R."/>
            <person name="Gardiner D.M."/>
            <person name="Goff S."/>
            <person name="Hammond-Kosack K.E."/>
            <person name="Hilburn K."/>
            <person name="Hua-Van A."/>
            <person name="Jonkers W."/>
            <person name="Kazan K."/>
            <person name="Kodira C.D."/>
            <person name="Koehrsen M."/>
            <person name="Kumar L."/>
            <person name="Lee Y.H."/>
            <person name="Li L."/>
            <person name="Manners J.M."/>
            <person name="Miranda-Saavedra D."/>
            <person name="Mukherjee M."/>
            <person name="Park G."/>
            <person name="Park J."/>
            <person name="Park S.Y."/>
            <person name="Proctor R.H."/>
            <person name="Regev A."/>
            <person name="Ruiz-Roldan M.C."/>
            <person name="Sain D."/>
            <person name="Sakthikumar S."/>
            <person name="Sykes S."/>
            <person name="Schwartz D.C."/>
            <person name="Turgeon B.G."/>
            <person name="Wapinski I."/>
            <person name="Yoder O."/>
            <person name="Young S."/>
            <person name="Zeng Q."/>
            <person name="Zhou S."/>
            <person name="Galagan J."/>
            <person name="Cuomo C.A."/>
            <person name="Kistler H.C."/>
            <person name="Rep M."/>
        </authorList>
    </citation>
    <scope>NUCLEOTIDE SEQUENCE [LARGE SCALE GENOMIC DNA]</scope>
    <source>
        <strain evidence="2">M3125 / FGSC 7600</strain>
    </source>
</reference>
<protein>
    <submittedName>
        <fullName evidence="1">Uncharacterized protein</fullName>
    </submittedName>
</protein>
<dbReference type="GeneID" id="30063259"/>
<evidence type="ECO:0000313" key="2">
    <source>
        <dbReference type="Proteomes" id="UP000009096"/>
    </source>
</evidence>
<gene>
    <name evidence="1" type="ORF">FVEG_05250</name>
</gene>
<keyword evidence="2" id="KW-1185">Reference proteome</keyword>
<evidence type="ECO:0000313" key="1">
    <source>
        <dbReference type="EMBL" id="EWG44038.1"/>
    </source>
</evidence>